<dbReference type="Pfam" id="PF00892">
    <property type="entry name" value="EamA"/>
    <property type="match status" value="2"/>
</dbReference>
<evidence type="ECO:0000256" key="2">
    <source>
        <dbReference type="ARBA" id="ARBA00007362"/>
    </source>
</evidence>
<evidence type="ECO:0000256" key="1">
    <source>
        <dbReference type="ARBA" id="ARBA00004141"/>
    </source>
</evidence>
<dbReference type="SUPFAM" id="SSF103481">
    <property type="entry name" value="Multidrug resistance efflux transporter EmrE"/>
    <property type="match status" value="2"/>
</dbReference>
<keyword evidence="9" id="KW-1185">Reference proteome</keyword>
<feature type="transmembrane region" description="Helical" evidence="6">
    <location>
        <begin position="128"/>
        <end position="148"/>
    </location>
</feature>
<feature type="domain" description="EamA" evidence="7">
    <location>
        <begin position="160"/>
        <end position="290"/>
    </location>
</feature>
<evidence type="ECO:0000259" key="7">
    <source>
        <dbReference type="Pfam" id="PF00892"/>
    </source>
</evidence>
<evidence type="ECO:0000256" key="6">
    <source>
        <dbReference type="SAM" id="Phobius"/>
    </source>
</evidence>
<dbReference type="GO" id="GO:0016020">
    <property type="term" value="C:membrane"/>
    <property type="evidence" value="ECO:0007669"/>
    <property type="project" value="UniProtKB-SubCell"/>
</dbReference>
<evidence type="ECO:0000256" key="3">
    <source>
        <dbReference type="ARBA" id="ARBA00022692"/>
    </source>
</evidence>
<feature type="transmembrane region" description="Helical" evidence="6">
    <location>
        <begin position="12"/>
        <end position="30"/>
    </location>
</feature>
<comment type="similarity">
    <text evidence="2">Belongs to the EamA transporter family.</text>
</comment>
<feature type="transmembrane region" description="Helical" evidence="6">
    <location>
        <begin position="42"/>
        <end position="63"/>
    </location>
</feature>
<dbReference type="InterPro" id="IPR050638">
    <property type="entry name" value="AA-Vitamin_Transporters"/>
</dbReference>
<feature type="transmembrane region" description="Helical" evidence="6">
    <location>
        <begin position="75"/>
        <end position="95"/>
    </location>
</feature>
<dbReference type="OrthoDB" id="9784288at2"/>
<dbReference type="AlphaFoldDB" id="A0A2S0N098"/>
<feature type="domain" description="EamA" evidence="7">
    <location>
        <begin position="8"/>
        <end position="137"/>
    </location>
</feature>
<feature type="transmembrane region" description="Helical" evidence="6">
    <location>
        <begin position="191"/>
        <end position="211"/>
    </location>
</feature>
<keyword evidence="4 6" id="KW-1133">Transmembrane helix</keyword>
<gene>
    <name evidence="8" type="ORF">C6571_09950</name>
</gene>
<dbReference type="EMBL" id="CP027669">
    <property type="protein sequence ID" value="AVO41570.1"/>
    <property type="molecule type" value="Genomic_DNA"/>
</dbReference>
<reference evidence="8 9" key="1">
    <citation type="submission" date="2018-03" db="EMBL/GenBank/DDBJ databases">
        <title>Genome sequencing of Simplicispira sp.</title>
        <authorList>
            <person name="Kim S.-J."/>
            <person name="Heo J."/>
            <person name="Kwon S.-W."/>
        </authorList>
    </citation>
    <scope>NUCLEOTIDE SEQUENCE [LARGE SCALE GENOMIC DNA]</scope>
    <source>
        <strain evidence="8 9">SC1-8</strain>
    </source>
</reference>
<feature type="transmembrane region" description="Helical" evidence="6">
    <location>
        <begin position="223"/>
        <end position="242"/>
    </location>
</feature>
<dbReference type="InterPro" id="IPR000620">
    <property type="entry name" value="EamA_dom"/>
</dbReference>
<accession>A0A2S0N098</accession>
<dbReference type="RefSeq" id="WP_106446547.1">
    <property type="nucleotide sequence ID" value="NZ_CP027669.1"/>
</dbReference>
<sequence length="313" mass="32693">MKLKDETLGMGLGILGVAIFAVTLPMTRLATGTHDAPQLSPWFVTLARAALAGCLSIIFLLATRSPLPQRHHWKPLGLAVLGNTLGYPLLLGYALRIVTASHAAVITALLPLVTAAVAAWVLHQRAKLGFWVCAVAGSLLVVAFSVLRAHQGGAGFGFEWADLLLLGAVFAAAIGYIYGAQVTPALGAERVICWVCVMALPVSLPGALWLWPQHAVAASAWGGLLYVGVFSMWAGFFAWYRGLVLGGALRVSQAQLLQPFLSILAAVPLLGEALDGVTLAFAAAVVATVVIGKQFSRPATPAHPAGVATSPLR</sequence>
<dbReference type="PANTHER" id="PTHR32322:SF2">
    <property type="entry name" value="EAMA DOMAIN-CONTAINING PROTEIN"/>
    <property type="match status" value="1"/>
</dbReference>
<dbReference type="Proteomes" id="UP000239326">
    <property type="component" value="Chromosome"/>
</dbReference>
<dbReference type="KEGG" id="simp:C6571_09950"/>
<name>A0A2S0N098_9BURK</name>
<evidence type="ECO:0000313" key="9">
    <source>
        <dbReference type="Proteomes" id="UP000239326"/>
    </source>
</evidence>
<feature type="transmembrane region" description="Helical" evidence="6">
    <location>
        <begin position="160"/>
        <end position="179"/>
    </location>
</feature>
<feature type="transmembrane region" description="Helical" evidence="6">
    <location>
        <begin position="101"/>
        <end position="121"/>
    </location>
</feature>
<evidence type="ECO:0000256" key="4">
    <source>
        <dbReference type="ARBA" id="ARBA00022989"/>
    </source>
</evidence>
<keyword evidence="5 6" id="KW-0472">Membrane</keyword>
<keyword evidence="3 6" id="KW-0812">Transmembrane</keyword>
<dbReference type="InterPro" id="IPR037185">
    <property type="entry name" value="EmrE-like"/>
</dbReference>
<proteinExistence type="inferred from homology"/>
<dbReference type="PANTHER" id="PTHR32322">
    <property type="entry name" value="INNER MEMBRANE TRANSPORTER"/>
    <property type="match status" value="1"/>
</dbReference>
<organism evidence="8 9">
    <name type="scientific">Simplicispira suum</name>
    <dbReference type="NCBI Taxonomy" id="2109915"/>
    <lineage>
        <taxon>Bacteria</taxon>
        <taxon>Pseudomonadati</taxon>
        <taxon>Pseudomonadota</taxon>
        <taxon>Betaproteobacteria</taxon>
        <taxon>Burkholderiales</taxon>
        <taxon>Comamonadaceae</taxon>
        <taxon>Simplicispira</taxon>
    </lineage>
</organism>
<protein>
    <submittedName>
        <fullName evidence="8">EamA family transporter</fullName>
    </submittedName>
</protein>
<comment type="subcellular location">
    <subcellularLocation>
        <location evidence="1">Membrane</location>
        <topology evidence="1">Multi-pass membrane protein</topology>
    </subcellularLocation>
</comment>
<evidence type="ECO:0000313" key="8">
    <source>
        <dbReference type="EMBL" id="AVO41570.1"/>
    </source>
</evidence>
<evidence type="ECO:0000256" key="5">
    <source>
        <dbReference type="ARBA" id="ARBA00023136"/>
    </source>
</evidence>